<evidence type="ECO:0000313" key="1">
    <source>
        <dbReference type="EMBL" id="KAJ9062948.1"/>
    </source>
</evidence>
<comment type="caution">
    <text evidence="1">The sequence shown here is derived from an EMBL/GenBank/DDBJ whole genome shotgun (WGS) entry which is preliminary data.</text>
</comment>
<gene>
    <name evidence="1" type="ORF">DSO57_1005186</name>
</gene>
<keyword evidence="2" id="KW-1185">Reference proteome</keyword>
<dbReference type="EMBL" id="QTSX02004984">
    <property type="protein sequence ID" value="KAJ9062948.1"/>
    <property type="molecule type" value="Genomic_DNA"/>
</dbReference>
<evidence type="ECO:0000313" key="2">
    <source>
        <dbReference type="Proteomes" id="UP001165960"/>
    </source>
</evidence>
<proteinExistence type="predicted"/>
<organism evidence="1 2">
    <name type="scientific">Entomophthora muscae</name>
    <dbReference type="NCBI Taxonomy" id="34485"/>
    <lineage>
        <taxon>Eukaryota</taxon>
        <taxon>Fungi</taxon>
        <taxon>Fungi incertae sedis</taxon>
        <taxon>Zoopagomycota</taxon>
        <taxon>Entomophthoromycotina</taxon>
        <taxon>Entomophthoromycetes</taxon>
        <taxon>Entomophthorales</taxon>
        <taxon>Entomophthoraceae</taxon>
        <taxon>Entomophthora</taxon>
    </lineage>
</organism>
<sequence length="326" mass="36389">MAEKARPKSRGCPPKVAKTTHEPTIEEPLPVVGEDTQELPEIAIPPTQPEWKDAAELIPEDEDQTQSNQSMEMDESPQIPSLANESNPKKIHQSDSGTTSEDELLNGLKEDTMRANSASPNREGGRQPRSKPTSQITREILLTRGISEEDLERWEEMDLSCAQINSWHKEGFQPAEAALWNQEGFLARKARQWKAICCTISPETSLKWIKGGLSIYKAVEYHKAAVLSSFSSAIKELGMQVVVLLEFFDSFRIGEIAMKYAKCGIEPKVAKIWANIGFSPEEAHPWIKHAFTHTEARTWSYTGIPPEDAATLKNLEPNKSRSVGPV</sequence>
<protein>
    <submittedName>
        <fullName evidence="1">Uncharacterized protein</fullName>
    </submittedName>
</protein>
<reference evidence="1" key="1">
    <citation type="submission" date="2022-04" db="EMBL/GenBank/DDBJ databases">
        <title>Genome of the entomopathogenic fungus Entomophthora muscae.</title>
        <authorList>
            <person name="Elya C."/>
            <person name="Lovett B.R."/>
            <person name="Lee E."/>
            <person name="Macias A.M."/>
            <person name="Hajek A.E."/>
            <person name="De Bivort B.L."/>
            <person name="Kasson M.T."/>
            <person name="De Fine Licht H.H."/>
            <person name="Stajich J.E."/>
        </authorList>
    </citation>
    <scope>NUCLEOTIDE SEQUENCE</scope>
    <source>
        <strain evidence="1">Berkeley</strain>
    </source>
</reference>
<name>A0ACC2SKS1_9FUNG</name>
<dbReference type="Proteomes" id="UP001165960">
    <property type="component" value="Unassembled WGS sequence"/>
</dbReference>
<accession>A0ACC2SKS1</accession>